<dbReference type="Gene3D" id="3.90.70.10">
    <property type="entry name" value="Cysteine proteinases"/>
    <property type="match status" value="1"/>
</dbReference>
<name>A0A0C2J5J1_THEKT</name>
<evidence type="ECO:0000259" key="2">
    <source>
        <dbReference type="PROSITE" id="PS50235"/>
    </source>
</evidence>
<comment type="caution">
    <text evidence="3">The sequence shown here is derived from an EMBL/GenBank/DDBJ whole genome shotgun (WGS) entry which is preliminary data.</text>
</comment>
<dbReference type="Pfam" id="PF00443">
    <property type="entry name" value="UCH"/>
    <property type="match status" value="1"/>
</dbReference>
<dbReference type="InterPro" id="IPR018200">
    <property type="entry name" value="USP_CS"/>
</dbReference>
<feature type="region of interest" description="Disordered" evidence="1">
    <location>
        <begin position="260"/>
        <end position="290"/>
    </location>
</feature>
<feature type="compositionally biased region" description="Basic and acidic residues" evidence="1">
    <location>
        <begin position="7"/>
        <end position="18"/>
    </location>
</feature>
<dbReference type="SUPFAM" id="SSF54001">
    <property type="entry name" value="Cysteine proteinases"/>
    <property type="match status" value="1"/>
</dbReference>
<proteinExistence type="predicted"/>
<dbReference type="InterPro" id="IPR050164">
    <property type="entry name" value="Peptidase_C19"/>
</dbReference>
<dbReference type="PROSITE" id="PS50235">
    <property type="entry name" value="USP_3"/>
    <property type="match status" value="1"/>
</dbReference>
<feature type="region of interest" description="Disordered" evidence="1">
    <location>
        <begin position="1"/>
        <end position="28"/>
    </location>
</feature>
<organism evidence="3 4">
    <name type="scientific">Thelohanellus kitauei</name>
    <name type="common">Myxosporean</name>
    <dbReference type="NCBI Taxonomy" id="669202"/>
    <lineage>
        <taxon>Eukaryota</taxon>
        <taxon>Metazoa</taxon>
        <taxon>Cnidaria</taxon>
        <taxon>Myxozoa</taxon>
        <taxon>Myxosporea</taxon>
        <taxon>Bivalvulida</taxon>
        <taxon>Platysporina</taxon>
        <taxon>Myxobolidae</taxon>
        <taxon>Thelohanellus</taxon>
    </lineage>
</organism>
<feature type="compositionally biased region" description="Polar residues" evidence="1">
    <location>
        <begin position="409"/>
        <end position="420"/>
    </location>
</feature>
<dbReference type="InterPro" id="IPR001394">
    <property type="entry name" value="Peptidase_C19_UCH"/>
</dbReference>
<dbReference type="InterPro" id="IPR038765">
    <property type="entry name" value="Papain-like_cys_pep_sf"/>
</dbReference>
<dbReference type="InterPro" id="IPR028889">
    <property type="entry name" value="USP"/>
</dbReference>
<dbReference type="OrthoDB" id="27652at2759"/>
<dbReference type="GO" id="GO:0005634">
    <property type="term" value="C:nucleus"/>
    <property type="evidence" value="ECO:0007669"/>
    <property type="project" value="TreeGrafter"/>
</dbReference>
<keyword evidence="4" id="KW-1185">Reference proteome</keyword>
<dbReference type="PROSITE" id="PS00973">
    <property type="entry name" value="USP_2"/>
    <property type="match status" value="1"/>
</dbReference>
<dbReference type="AlphaFoldDB" id="A0A0C2J5J1"/>
<dbReference type="Proteomes" id="UP000031668">
    <property type="component" value="Unassembled WGS sequence"/>
</dbReference>
<dbReference type="EMBL" id="JWZT01001011">
    <property type="protein sequence ID" value="KII73074.1"/>
    <property type="molecule type" value="Genomic_DNA"/>
</dbReference>
<evidence type="ECO:0000313" key="4">
    <source>
        <dbReference type="Proteomes" id="UP000031668"/>
    </source>
</evidence>
<evidence type="ECO:0000256" key="1">
    <source>
        <dbReference type="SAM" id="MobiDB-lite"/>
    </source>
</evidence>
<dbReference type="GO" id="GO:0004843">
    <property type="term" value="F:cysteine-type deubiquitinase activity"/>
    <property type="evidence" value="ECO:0007669"/>
    <property type="project" value="InterPro"/>
</dbReference>
<feature type="region of interest" description="Disordered" evidence="1">
    <location>
        <begin position="377"/>
        <end position="421"/>
    </location>
</feature>
<dbReference type="GO" id="GO:0016579">
    <property type="term" value="P:protein deubiquitination"/>
    <property type="evidence" value="ECO:0007669"/>
    <property type="project" value="InterPro"/>
</dbReference>
<dbReference type="GO" id="GO:0005829">
    <property type="term" value="C:cytosol"/>
    <property type="evidence" value="ECO:0007669"/>
    <property type="project" value="TreeGrafter"/>
</dbReference>
<keyword evidence="3" id="KW-0378">Hydrolase</keyword>
<sequence length="808" mass="92598">MVGSLERLPEAPKHDPRSRSPRIIESTPARGVDLNRPVDCSKISCADFHKILQSNKPYYVFEIRPQSHFRQIHLGHNNVINFDSSAQDANMVSRWFQTLFKLNDRSKHVVLVLSDESNNMVPFSSNLKSEALRKLVAKIKESFLSVSLLESNFETFSGMYPLACFKHGLQPAKSLTLEAPIAVLGNDNQVLTPIAHRNKERLTKNVPTAGSARIQCDPIDISSRQRKLEVSLNASETKQKVLPTNLSNEKCSSIENRVRPLNQPSTWSDLPKKPSVPPRILTPDNQASDDLNKMPNEKINNFSIVGSGVDCVSNNRFDLSNNTPRDLEFKQKVDTNQPSDDNLHPSKFIDIEETRQSKMNHTFLEKSEYLLTDNRSCQMDISPNNKNFEENPEEPFDSSNVNGEVIQNGIPSSNSTSDVHFQQEHKLNQYDLKSPPEHQDTSDEVAHQQNLLTTPSEQSTSMNGYEKLSYSPKANYGPYLVGFENDSLICYMNSVFQCLFSIPLFRKFLIAAHNMLKDLPEPSKIIPVMYQYLKDIMAGQEVPLPMVIMKQVIFSVLTNLQNGVQQDAHEFLIFLLDAIESEIKSGQKIFYQTTIFDEKNTDLVKRFDKLFYGKIHYIFECKRCDGRSDIEERFNHITIPLVSDVGASNHCQNLKSFINHYFSTEYMSSNIPWVCEKCKSNESKQTLYVEYMPSILIFHTARNEMNGMKILTKFEYSQDRLDLKLPFYRETIPMSYSLVSVVHHRGVTTYSGHYIATCKRPSRSPKILKWYRFDDDNIDKIESCEDPFISSTDFLIFYTESDSLKYIS</sequence>
<reference evidence="3 4" key="1">
    <citation type="journal article" date="2014" name="Genome Biol. Evol.">
        <title>The genome of the myxosporean Thelohanellus kitauei shows adaptations to nutrient acquisition within its fish host.</title>
        <authorList>
            <person name="Yang Y."/>
            <person name="Xiong J."/>
            <person name="Zhou Z."/>
            <person name="Huo F."/>
            <person name="Miao W."/>
            <person name="Ran C."/>
            <person name="Liu Y."/>
            <person name="Zhang J."/>
            <person name="Feng J."/>
            <person name="Wang M."/>
            <person name="Wang M."/>
            <person name="Wang L."/>
            <person name="Yao B."/>
        </authorList>
    </citation>
    <scope>NUCLEOTIDE SEQUENCE [LARGE SCALE GENOMIC DNA]</scope>
    <source>
        <strain evidence="3">Wuqing</strain>
    </source>
</reference>
<dbReference type="CDD" id="cd02257">
    <property type="entry name" value="Peptidase_C19"/>
    <property type="match status" value="1"/>
</dbReference>
<feature type="domain" description="USP" evidence="2">
    <location>
        <begin position="481"/>
        <end position="801"/>
    </location>
</feature>
<accession>A0A0C2J5J1</accession>
<gene>
    <name evidence="3" type="ORF">RF11_12468</name>
</gene>
<dbReference type="PANTHER" id="PTHR24006">
    <property type="entry name" value="UBIQUITIN CARBOXYL-TERMINAL HYDROLASE"/>
    <property type="match status" value="1"/>
</dbReference>
<protein>
    <submittedName>
        <fullName evidence="3">Ubiquitin carboxyl-terminal hydrolase 17-like protein A</fullName>
    </submittedName>
</protein>
<evidence type="ECO:0000313" key="3">
    <source>
        <dbReference type="EMBL" id="KII73074.1"/>
    </source>
</evidence>